<dbReference type="EMBL" id="CAJMWX010000973">
    <property type="protein sequence ID" value="CAE6441369.1"/>
    <property type="molecule type" value="Genomic_DNA"/>
</dbReference>
<protein>
    <recommendedName>
        <fullName evidence="3">Laminin domain protein</fullName>
    </recommendedName>
</protein>
<sequence length="367" mass="41174">MTQTNPKGSFVNFLTCVPPPLPEYLTKTYNLKTITGVPTDEDVKKIHDVIRAVNHLSNVPEMYDPKLSTQLARHLFSVQMAVYRSEYPLSILSLDTTYTPPAIPSHIPISLDPIIGAPSDEQIHSVHRAIHIMESLVNTPFTFDPILSTKLSQHLFNVQFARYLQDSIQVQLTPAPIQTQTTSHEELSYNIPDTPEIEVGASYQREVPEPPAVEPNPYNDIHPESTIQTPVEIATASPENSVRESGVPLLEANCQLNRVEELLKDIRRALVGTHNDMVRCRGSYRYNAMMNERGELPWLNNLPYITASSPTYLSETYTDAQIVGYLRCYNIGGELIENDGTESLKKDSEGAARSLLASFLYHGYHVQ</sequence>
<evidence type="ECO:0000313" key="2">
    <source>
        <dbReference type="Proteomes" id="UP000663888"/>
    </source>
</evidence>
<dbReference type="AlphaFoldDB" id="A0A8H3AVA3"/>
<dbReference type="Proteomes" id="UP000663888">
    <property type="component" value="Unassembled WGS sequence"/>
</dbReference>
<proteinExistence type="predicted"/>
<comment type="caution">
    <text evidence="1">The sequence shown here is derived from an EMBL/GenBank/DDBJ whole genome shotgun (WGS) entry which is preliminary data.</text>
</comment>
<name>A0A8H3AVA3_9AGAM</name>
<gene>
    <name evidence="1" type="ORF">RDB_LOCUS50792</name>
</gene>
<reference evidence="1" key="1">
    <citation type="submission" date="2021-01" db="EMBL/GenBank/DDBJ databases">
        <authorList>
            <person name="Kaushik A."/>
        </authorList>
    </citation>
    <scope>NUCLEOTIDE SEQUENCE</scope>
    <source>
        <strain evidence="1">AG4-R118</strain>
    </source>
</reference>
<evidence type="ECO:0000313" key="1">
    <source>
        <dbReference type="EMBL" id="CAE6441369.1"/>
    </source>
</evidence>
<accession>A0A8H3AVA3</accession>
<organism evidence="1 2">
    <name type="scientific">Rhizoctonia solani</name>
    <dbReference type="NCBI Taxonomy" id="456999"/>
    <lineage>
        <taxon>Eukaryota</taxon>
        <taxon>Fungi</taxon>
        <taxon>Dikarya</taxon>
        <taxon>Basidiomycota</taxon>
        <taxon>Agaricomycotina</taxon>
        <taxon>Agaricomycetes</taxon>
        <taxon>Cantharellales</taxon>
        <taxon>Ceratobasidiaceae</taxon>
        <taxon>Rhizoctonia</taxon>
    </lineage>
</organism>
<evidence type="ECO:0008006" key="3">
    <source>
        <dbReference type="Google" id="ProtNLM"/>
    </source>
</evidence>